<dbReference type="Proteomes" id="UP001149079">
    <property type="component" value="Unassembled WGS sequence"/>
</dbReference>
<feature type="compositionally biased region" description="Low complexity" evidence="1">
    <location>
        <begin position="76"/>
        <end position="96"/>
    </location>
</feature>
<dbReference type="EMBL" id="JAPQKL010000006">
    <property type="protein sequence ID" value="KAJ5124493.1"/>
    <property type="molecule type" value="Genomic_DNA"/>
</dbReference>
<evidence type="ECO:0000313" key="2">
    <source>
        <dbReference type="EMBL" id="KAJ5124493.1"/>
    </source>
</evidence>
<protein>
    <submittedName>
        <fullName evidence="2">Uncharacterized protein</fullName>
    </submittedName>
</protein>
<gene>
    <name evidence="2" type="ORF">N7515_008318</name>
</gene>
<name>A0A9W9KXQ5_9EURO</name>
<proteinExistence type="predicted"/>
<dbReference type="OrthoDB" id="4506360at2759"/>
<sequence length="120" mass="11883">MASSSFTFVDPDPTHISCLGGRTVLTCKGCAGNAPRGSICTTCKGHGFTIYPCGRCHPAAAADAAAVRASAAAAATAARSSATPSTSSTSADPNAAGGSARLGDSCGRIDTDYNNKTRNP</sequence>
<feature type="compositionally biased region" description="Basic and acidic residues" evidence="1">
    <location>
        <begin position="107"/>
        <end position="120"/>
    </location>
</feature>
<evidence type="ECO:0000256" key="1">
    <source>
        <dbReference type="SAM" id="MobiDB-lite"/>
    </source>
</evidence>
<accession>A0A9W9KXQ5</accession>
<dbReference type="RefSeq" id="XP_056518892.1">
    <property type="nucleotide sequence ID" value="XM_056669062.1"/>
</dbReference>
<reference evidence="2" key="2">
    <citation type="journal article" date="2023" name="IMA Fungus">
        <title>Comparative genomic study of the Penicillium genus elucidates a diverse pangenome and 15 lateral gene transfer events.</title>
        <authorList>
            <person name="Petersen C."/>
            <person name="Sorensen T."/>
            <person name="Nielsen M.R."/>
            <person name="Sondergaard T.E."/>
            <person name="Sorensen J.L."/>
            <person name="Fitzpatrick D.A."/>
            <person name="Frisvad J.C."/>
            <person name="Nielsen K.L."/>
        </authorList>
    </citation>
    <scope>NUCLEOTIDE SEQUENCE</scope>
    <source>
        <strain evidence="2">IBT 22155</strain>
    </source>
</reference>
<comment type="caution">
    <text evidence="2">The sequence shown here is derived from an EMBL/GenBank/DDBJ whole genome shotgun (WGS) entry which is preliminary data.</text>
</comment>
<reference evidence="2" key="1">
    <citation type="submission" date="2022-11" db="EMBL/GenBank/DDBJ databases">
        <authorList>
            <person name="Petersen C."/>
        </authorList>
    </citation>
    <scope>NUCLEOTIDE SEQUENCE</scope>
    <source>
        <strain evidence="2">IBT 22155</strain>
    </source>
</reference>
<evidence type="ECO:0000313" key="3">
    <source>
        <dbReference type="Proteomes" id="UP001149079"/>
    </source>
</evidence>
<dbReference type="AlphaFoldDB" id="A0A9W9KXQ5"/>
<feature type="region of interest" description="Disordered" evidence="1">
    <location>
        <begin position="76"/>
        <end position="120"/>
    </location>
</feature>
<dbReference type="GeneID" id="81408232"/>
<organism evidence="2 3">
    <name type="scientific">Penicillium bovifimosum</name>
    <dbReference type="NCBI Taxonomy" id="126998"/>
    <lineage>
        <taxon>Eukaryota</taxon>
        <taxon>Fungi</taxon>
        <taxon>Dikarya</taxon>
        <taxon>Ascomycota</taxon>
        <taxon>Pezizomycotina</taxon>
        <taxon>Eurotiomycetes</taxon>
        <taxon>Eurotiomycetidae</taxon>
        <taxon>Eurotiales</taxon>
        <taxon>Aspergillaceae</taxon>
        <taxon>Penicillium</taxon>
    </lineage>
</organism>
<keyword evidence="3" id="KW-1185">Reference proteome</keyword>